<evidence type="ECO:0000313" key="3">
    <source>
        <dbReference type="EMBL" id="MEK0084265.1"/>
    </source>
</evidence>
<evidence type="ECO:0000313" key="4">
    <source>
        <dbReference type="Proteomes" id="UP001375743"/>
    </source>
</evidence>
<name>A0ABU8XSS9_9PROT</name>
<comment type="similarity">
    <text evidence="1">Belongs to the carbon-nitrogen hydrolase superfamily. NIT1/NIT2 family.</text>
</comment>
<dbReference type="Pfam" id="PF00795">
    <property type="entry name" value="CN_hydrolase"/>
    <property type="match status" value="1"/>
</dbReference>
<dbReference type="GO" id="GO:0016787">
    <property type="term" value="F:hydrolase activity"/>
    <property type="evidence" value="ECO:0007669"/>
    <property type="project" value="UniProtKB-KW"/>
</dbReference>
<sequence>MRIAVFQGPLEGGDVGRNLERLAAVADAAAGRGARLLVCPEMFLTGYNIGAEAVKRLAEPVDGPSAAAAAGIARKCGIALLYGYPEAGPDGRVYNAALLLGPDGARLANHRKTHLFGPDERDAFAPGEGPPTVAGLGGMRLGILICYDVEFPENVRLLALEGVELVAVPTALMEPYQFVARSMVPTRAYENQIFLAYANRCGREGGLVYHGLSCIVGPDGRDLARAPATGEALIVAELDRGLLQASRRLNPYLADRRPALYRALAAERPA</sequence>
<dbReference type="PROSITE" id="PS50263">
    <property type="entry name" value="CN_HYDROLASE"/>
    <property type="match status" value="1"/>
</dbReference>
<dbReference type="SUPFAM" id="SSF56317">
    <property type="entry name" value="Carbon-nitrogen hydrolase"/>
    <property type="match status" value="1"/>
</dbReference>
<keyword evidence="3" id="KW-0378">Hydrolase</keyword>
<dbReference type="Proteomes" id="UP001375743">
    <property type="component" value="Unassembled WGS sequence"/>
</dbReference>
<proteinExistence type="inferred from homology"/>
<feature type="domain" description="CN hydrolase" evidence="2">
    <location>
        <begin position="1"/>
        <end position="240"/>
    </location>
</feature>
<dbReference type="PANTHER" id="PTHR23088">
    <property type="entry name" value="NITRILASE-RELATED"/>
    <property type="match status" value="1"/>
</dbReference>
<comment type="caution">
    <text evidence="3">The sequence shown here is derived from an EMBL/GenBank/DDBJ whole genome shotgun (WGS) entry which is preliminary data.</text>
</comment>
<dbReference type="Gene3D" id="3.60.110.10">
    <property type="entry name" value="Carbon-nitrogen hydrolase"/>
    <property type="match status" value="1"/>
</dbReference>
<dbReference type="InterPro" id="IPR001110">
    <property type="entry name" value="UPF0012_CS"/>
</dbReference>
<gene>
    <name evidence="3" type="ORF">U1T56_13965</name>
</gene>
<dbReference type="InterPro" id="IPR044083">
    <property type="entry name" value="RamA-like"/>
</dbReference>
<evidence type="ECO:0000256" key="1">
    <source>
        <dbReference type="ARBA" id="ARBA00010613"/>
    </source>
</evidence>
<dbReference type="InterPro" id="IPR036526">
    <property type="entry name" value="C-N_Hydrolase_sf"/>
</dbReference>
<dbReference type="EMBL" id="JBBLZC010000013">
    <property type="protein sequence ID" value="MEK0084265.1"/>
    <property type="molecule type" value="Genomic_DNA"/>
</dbReference>
<dbReference type="RefSeq" id="WP_418160113.1">
    <property type="nucleotide sequence ID" value="NZ_JBBLZC010000013.1"/>
</dbReference>
<keyword evidence="4" id="KW-1185">Reference proteome</keyword>
<organism evidence="3 4">
    <name type="scientific">Benzoatithermus flavus</name>
    <dbReference type="NCBI Taxonomy" id="3108223"/>
    <lineage>
        <taxon>Bacteria</taxon>
        <taxon>Pseudomonadati</taxon>
        <taxon>Pseudomonadota</taxon>
        <taxon>Alphaproteobacteria</taxon>
        <taxon>Geminicoccales</taxon>
        <taxon>Geminicoccaceae</taxon>
        <taxon>Benzoatithermus</taxon>
    </lineage>
</organism>
<accession>A0ABU8XSS9</accession>
<dbReference type="PANTHER" id="PTHR23088:SF27">
    <property type="entry name" value="DEAMINATED GLUTATHIONE AMIDASE"/>
    <property type="match status" value="1"/>
</dbReference>
<reference evidence="3 4" key="1">
    <citation type="submission" date="2024-01" db="EMBL/GenBank/DDBJ databases">
        <title>Multi-omics insights into the function and evolution of sodium benzoate biodegradation pathways in Benzoatithermus flavus gen. nov., sp. nov. from hot spring.</title>
        <authorList>
            <person name="Hu C.-J."/>
            <person name="Li W.-J."/>
        </authorList>
    </citation>
    <scope>NUCLEOTIDE SEQUENCE [LARGE SCALE GENOMIC DNA]</scope>
    <source>
        <strain evidence="3 4">SYSU G07066</strain>
    </source>
</reference>
<dbReference type="InterPro" id="IPR003010">
    <property type="entry name" value="C-N_Hydrolase"/>
</dbReference>
<dbReference type="CDD" id="cd07576">
    <property type="entry name" value="R-amidase_like"/>
    <property type="match status" value="1"/>
</dbReference>
<evidence type="ECO:0000259" key="2">
    <source>
        <dbReference type="PROSITE" id="PS50263"/>
    </source>
</evidence>
<dbReference type="PROSITE" id="PS01227">
    <property type="entry name" value="UPF0012"/>
    <property type="match status" value="1"/>
</dbReference>
<protein>
    <submittedName>
        <fullName evidence="3">Carbon-nitrogen hydrolase family protein</fullName>
    </submittedName>
</protein>